<reference evidence="1" key="1">
    <citation type="journal article" date="2014" name="Genome Announc.">
        <title>Draft Genome Sequences of Three Alkaliphilic Bacillus Strains, Bacillus wakoensis JCM 9140T, Bacillus akibai JCM 9157T, and Bacillus hemicellulosilyticus JCM 9152T.</title>
        <authorList>
            <person name="Yuki M."/>
            <person name="Oshima K."/>
            <person name="Suda W."/>
            <person name="Oshida Y."/>
            <person name="Kitamura K."/>
            <person name="Iida T."/>
            <person name="Hattori M."/>
            <person name="Ohkuma M."/>
        </authorList>
    </citation>
    <scope>NUCLEOTIDE SEQUENCE [LARGE SCALE GENOMIC DNA]</scope>
    <source>
        <strain evidence="1">JCM 9140</strain>
    </source>
</reference>
<proteinExistence type="predicted"/>
<dbReference type="Proteomes" id="UP000018890">
    <property type="component" value="Unassembled WGS sequence"/>
</dbReference>
<evidence type="ECO:0000313" key="1">
    <source>
        <dbReference type="EMBL" id="GAE26683.1"/>
    </source>
</evidence>
<accession>W4Q4P0</accession>
<dbReference type="PROSITE" id="PS51257">
    <property type="entry name" value="PROKAR_LIPOPROTEIN"/>
    <property type="match status" value="1"/>
</dbReference>
<comment type="caution">
    <text evidence="1">The sequence shown here is derived from an EMBL/GenBank/DDBJ whole genome shotgun (WGS) entry which is preliminary data.</text>
</comment>
<name>W4Q4P0_9BACI</name>
<keyword evidence="1" id="KW-0449">Lipoprotein</keyword>
<gene>
    <name evidence="1" type="ORF">JCM9140_2770</name>
</gene>
<organism evidence="1 2">
    <name type="scientific">Halalkalibacter wakoensis JCM 9140</name>
    <dbReference type="NCBI Taxonomy" id="1236970"/>
    <lineage>
        <taxon>Bacteria</taxon>
        <taxon>Bacillati</taxon>
        <taxon>Bacillota</taxon>
        <taxon>Bacilli</taxon>
        <taxon>Bacillales</taxon>
        <taxon>Bacillaceae</taxon>
        <taxon>Halalkalibacter</taxon>
    </lineage>
</organism>
<keyword evidence="2" id="KW-1185">Reference proteome</keyword>
<dbReference type="EMBL" id="BAUT01000029">
    <property type="protein sequence ID" value="GAE26683.1"/>
    <property type="molecule type" value="Genomic_DNA"/>
</dbReference>
<protein>
    <submittedName>
        <fullName evidence="1">Lipoprotein</fullName>
    </submittedName>
</protein>
<evidence type="ECO:0000313" key="2">
    <source>
        <dbReference type="Proteomes" id="UP000018890"/>
    </source>
</evidence>
<dbReference type="OrthoDB" id="1911879at2"/>
<sequence>MIKGKNSFAIPLLIGFITLVGCSASDIENDQLVEIKETVQDPTITHDMLITVEERTDDGYKTVKVLENSFEMKKVEEVLENANWEENVFVSMATPPEYRFRITPSNYAVWVTPNGDRLEIVIEGEAKYIKLPEKVSETLFELITGHKLN</sequence>
<dbReference type="RefSeq" id="WP_034746749.1">
    <property type="nucleotide sequence ID" value="NZ_BAUT01000029.1"/>
</dbReference>
<dbReference type="STRING" id="1236970.JCM9140_2770"/>
<dbReference type="AlphaFoldDB" id="W4Q4P0"/>